<dbReference type="EMBL" id="LUEZ02000058">
    <property type="protein sequence ID" value="RDB20716.1"/>
    <property type="molecule type" value="Genomic_DNA"/>
</dbReference>
<sequence length="157" mass="17821">MTAERDIRAITHNMLVRKPAYVHFHSGLLMADECRQSVIVSVPVDVSVECAVGVEDLALETWIPSDYFKSWQLINLDDCTAHVDHMPREDSDPDQVLHYTICFSPQMLNGRLNCCLKRLLPERNWHGNVLILKHGANGVITDLTDGERHVAEHVVVR</sequence>
<dbReference type="AlphaFoldDB" id="A0A369JPL7"/>
<dbReference type="InParanoid" id="A0A369JPL7"/>
<dbReference type="Proteomes" id="UP000076154">
    <property type="component" value="Unassembled WGS sequence"/>
</dbReference>
<reference evidence="1" key="1">
    <citation type="submission" date="2018-04" db="EMBL/GenBank/DDBJ databases">
        <title>Whole genome sequencing of Hypsizygus marmoreus.</title>
        <authorList>
            <person name="Choi I.-G."/>
            <person name="Min B."/>
            <person name="Kim J.-G."/>
            <person name="Kim S."/>
            <person name="Oh Y.-L."/>
            <person name="Kong W.-S."/>
            <person name="Park H."/>
            <person name="Jeong J."/>
            <person name="Song E.-S."/>
        </authorList>
    </citation>
    <scope>NUCLEOTIDE SEQUENCE [LARGE SCALE GENOMIC DNA]</scope>
    <source>
        <strain evidence="1">51987-8</strain>
    </source>
</reference>
<organism evidence="1 2">
    <name type="scientific">Hypsizygus marmoreus</name>
    <name type="common">White beech mushroom</name>
    <name type="synonym">Agaricus marmoreus</name>
    <dbReference type="NCBI Taxonomy" id="39966"/>
    <lineage>
        <taxon>Eukaryota</taxon>
        <taxon>Fungi</taxon>
        <taxon>Dikarya</taxon>
        <taxon>Basidiomycota</taxon>
        <taxon>Agaricomycotina</taxon>
        <taxon>Agaricomycetes</taxon>
        <taxon>Agaricomycetidae</taxon>
        <taxon>Agaricales</taxon>
        <taxon>Tricholomatineae</taxon>
        <taxon>Lyophyllaceae</taxon>
        <taxon>Hypsizygus</taxon>
    </lineage>
</organism>
<accession>A0A369JPL7</accession>
<gene>
    <name evidence="1" type="ORF">Hypma_012140</name>
</gene>
<evidence type="ECO:0000313" key="2">
    <source>
        <dbReference type="Proteomes" id="UP000076154"/>
    </source>
</evidence>
<keyword evidence="2" id="KW-1185">Reference proteome</keyword>
<proteinExistence type="predicted"/>
<evidence type="ECO:0000313" key="1">
    <source>
        <dbReference type="EMBL" id="RDB20716.1"/>
    </source>
</evidence>
<name>A0A369JPL7_HYPMA</name>
<protein>
    <submittedName>
        <fullName evidence="1">Uncharacterized protein</fullName>
    </submittedName>
</protein>
<comment type="caution">
    <text evidence="1">The sequence shown here is derived from an EMBL/GenBank/DDBJ whole genome shotgun (WGS) entry which is preliminary data.</text>
</comment>